<reference evidence="2" key="2">
    <citation type="submission" date="2004-02" db="EMBL/GenBank/DDBJ databases">
        <authorList>
            <consortium name="Genoscope"/>
            <consortium name="Whitehead Institute Centre for Genome Research"/>
        </authorList>
    </citation>
    <scope>NUCLEOTIDE SEQUENCE</scope>
</reference>
<gene>
    <name evidence="2" type="ORF">GSTENG00035934001</name>
</gene>
<protein>
    <submittedName>
        <fullName evidence="2">Chromosome 2 SCAF15135, whole genome shotgun sequence</fullName>
    </submittedName>
</protein>
<reference evidence="2" key="1">
    <citation type="journal article" date="2004" name="Nature">
        <title>Genome duplication in the teleost fish Tetraodon nigroviridis reveals the early vertebrate proto-karyotype.</title>
        <authorList>
            <person name="Jaillon O."/>
            <person name="Aury J.-M."/>
            <person name="Brunet F."/>
            <person name="Petit J.-L."/>
            <person name="Stange-Thomann N."/>
            <person name="Mauceli E."/>
            <person name="Bouneau L."/>
            <person name="Fischer C."/>
            <person name="Ozouf-Costaz C."/>
            <person name="Bernot A."/>
            <person name="Nicaud S."/>
            <person name="Jaffe D."/>
            <person name="Fisher S."/>
            <person name="Lutfalla G."/>
            <person name="Dossat C."/>
            <person name="Segurens B."/>
            <person name="Dasilva C."/>
            <person name="Salanoubat M."/>
            <person name="Levy M."/>
            <person name="Boudet N."/>
            <person name="Castellano S."/>
            <person name="Anthouard V."/>
            <person name="Jubin C."/>
            <person name="Castelli V."/>
            <person name="Katinka M."/>
            <person name="Vacherie B."/>
            <person name="Biemont C."/>
            <person name="Skalli Z."/>
            <person name="Cattolico L."/>
            <person name="Poulain J."/>
            <person name="De Berardinis V."/>
            <person name="Cruaud C."/>
            <person name="Duprat S."/>
            <person name="Brottier P."/>
            <person name="Coutanceau J.-P."/>
            <person name="Gouzy J."/>
            <person name="Parra G."/>
            <person name="Lardier G."/>
            <person name="Chapple C."/>
            <person name="McKernan K.J."/>
            <person name="McEwan P."/>
            <person name="Bosak S."/>
            <person name="Kellis M."/>
            <person name="Volff J.-N."/>
            <person name="Guigo R."/>
            <person name="Zody M.C."/>
            <person name="Mesirov J."/>
            <person name="Lindblad-Toh K."/>
            <person name="Birren B."/>
            <person name="Nusbaum C."/>
            <person name="Kahn D."/>
            <person name="Robinson-Rechavi M."/>
            <person name="Laudet V."/>
            <person name="Schachter V."/>
            <person name="Quetier F."/>
            <person name="Saurin W."/>
            <person name="Scarpelli C."/>
            <person name="Wincker P."/>
            <person name="Lander E.S."/>
            <person name="Weissenbach J."/>
            <person name="Roest Crollius H."/>
        </authorList>
    </citation>
    <scope>NUCLEOTIDE SEQUENCE [LARGE SCALE GENOMIC DNA]</scope>
</reference>
<organism evidence="2">
    <name type="scientific">Tetraodon nigroviridis</name>
    <name type="common">Spotted green pufferfish</name>
    <name type="synonym">Chelonodon nigroviridis</name>
    <dbReference type="NCBI Taxonomy" id="99883"/>
    <lineage>
        <taxon>Eukaryota</taxon>
        <taxon>Metazoa</taxon>
        <taxon>Chordata</taxon>
        <taxon>Craniata</taxon>
        <taxon>Vertebrata</taxon>
        <taxon>Euteleostomi</taxon>
        <taxon>Actinopterygii</taxon>
        <taxon>Neopterygii</taxon>
        <taxon>Teleostei</taxon>
        <taxon>Neoteleostei</taxon>
        <taxon>Acanthomorphata</taxon>
        <taxon>Eupercaria</taxon>
        <taxon>Tetraodontiformes</taxon>
        <taxon>Tetradontoidea</taxon>
        <taxon>Tetraodontidae</taxon>
        <taxon>Tetraodon</taxon>
    </lineage>
</organism>
<feature type="region of interest" description="Disordered" evidence="1">
    <location>
        <begin position="118"/>
        <end position="137"/>
    </location>
</feature>
<evidence type="ECO:0000256" key="1">
    <source>
        <dbReference type="SAM" id="MobiDB-lite"/>
    </source>
</evidence>
<dbReference type="KEGG" id="tng:GSTEN00035934G001"/>
<name>Q4RE43_TETNG</name>
<sequence length="228" mass="24105">MSLADKHKVKRQRLDRICEAFSHRKDFYMQPQGLTMDPSLVQQPPSAIQPVSPRMGEFLGRRPSSAPSQHLLETTTYPGARPLATVAFPVSPGGYNSSLTQGRPLPLYNAHTGLAMSAHGQQPPPAPGTPGAAPKTFSGSYSPMELMKRAPNLPPASPVGAPSPLQSPQLLRKGINAAPESSVVPVTSSSMLQGQNLNNTKLRGERLAALVLAMELPVTGISQSSTGG</sequence>
<evidence type="ECO:0000313" key="2">
    <source>
        <dbReference type="EMBL" id="CAG13339.1"/>
    </source>
</evidence>
<dbReference type="AlphaFoldDB" id="Q4RE43"/>
<proteinExistence type="predicted"/>
<dbReference type="OrthoDB" id="9991913at2759"/>
<dbReference type="EMBL" id="CAAE01015135">
    <property type="protein sequence ID" value="CAG13339.1"/>
    <property type="molecule type" value="Genomic_DNA"/>
</dbReference>
<accession>Q4RE43</accession>